<dbReference type="InterPro" id="IPR045851">
    <property type="entry name" value="AMP-bd_C_sf"/>
</dbReference>
<evidence type="ECO:0000256" key="3">
    <source>
        <dbReference type="ARBA" id="ARBA00022450"/>
    </source>
</evidence>
<dbReference type="Proteomes" id="UP000290365">
    <property type="component" value="Chromosome"/>
</dbReference>
<dbReference type="Pfam" id="PF00501">
    <property type="entry name" value="AMP-binding"/>
    <property type="match status" value="1"/>
</dbReference>
<dbReference type="GO" id="GO:0005737">
    <property type="term" value="C:cytoplasm"/>
    <property type="evidence" value="ECO:0007669"/>
    <property type="project" value="TreeGrafter"/>
</dbReference>
<protein>
    <submittedName>
        <fullName evidence="7">Amino acid adenylation domain-containing protein</fullName>
    </submittedName>
</protein>
<dbReference type="InterPro" id="IPR010071">
    <property type="entry name" value="AA_adenyl_dom"/>
</dbReference>
<dbReference type="GO" id="GO:0043041">
    <property type="term" value="P:amino acid activation for nonribosomal peptide biosynthetic process"/>
    <property type="evidence" value="ECO:0007669"/>
    <property type="project" value="TreeGrafter"/>
</dbReference>
<dbReference type="Pfam" id="PF00668">
    <property type="entry name" value="Condensation"/>
    <property type="match status" value="1"/>
</dbReference>
<dbReference type="Pfam" id="PF13193">
    <property type="entry name" value="AMP-binding_C"/>
    <property type="match status" value="1"/>
</dbReference>
<dbReference type="SUPFAM" id="SSF56801">
    <property type="entry name" value="Acetyl-CoA synthetase-like"/>
    <property type="match status" value="1"/>
</dbReference>
<keyword evidence="3" id="KW-0596">Phosphopantetheine</keyword>
<dbReference type="FunFam" id="3.40.50.980:FF:000001">
    <property type="entry name" value="Non-ribosomal peptide synthetase"/>
    <property type="match status" value="1"/>
</dbReference>
<dbReference type="Gene3D" id="3.30.559.30">
    <property type="entry name" value="Nonribosomal peptide synthetase, condensation domain"/>
    <property type="match status" value="1"/>
</dbReference>
<reference evidence="7 8" key="1">
    <citation type="submission" date="2019-01" db="EMBL/GenBank/DDBJ databases">
        <title>Ktedonosporobacter rubrisoli SCAWS-G2.</title>
        <authorList>
            <person name="Huang Y."/>
            <person name="Yan B."/>
        </authorList>
    </citation>
    <scope>NUCLEOTIDE SEQUENCE [LARGE SCALE GENOMIC DNA]</scope>
    <source>
        <strain evidence="7 8">SCAWS-G2</strain>
    </source>
</reference>
<gene>
    <name evidence="7" type="ORF">EPA93_32935</name>
</gene>
<evidence type="ECO:0000313" key="8">
    <source>
        <dbReference type="Proteomes" id="UP000290365"/>
    </source>
</evidence>
<dbReference type="PROSITE" id="PS00455">
    <property type="entry name" value="AMP_BINDING"/>
    <property type="match status" value="1"/>
</dbReference>
<evidence type="ECO:0000256" key="4">
    <source>
        <dbReference type="ARBA" id="ARBA00022553"/>
    </source>
</evidence>
<organism evidence="7 8">
    <name type="scientific">Ktedonosporobacter rubrisoli</name>
    <dbReference type="NCBI Taxonomy" id="2509675"/>
    <lineage>
        <taxon>Bacteria</taxon>
        <taxon>Bacillati</taxon>
        <taxon>Chloroflexota</taxon>
        <taxon>Ktedonobacteria</taxon>
        <taxon>Ktedonobacterales</taxon>
        <taxon>Ktedonosporobacteraceae</taxon>
        <taxon>Ktedonosporobacter</taxon>
    </lineage>
</organism>
<dbReference type="SUPFAM" id="SSF52777">
    <property type="entry name" value="CoA-dependent acyltransferases"/>
    <property type="match status" value="1"/>
</dbReference>
<dbReference type="InterPro" id="IPR029058">
    <property type="entry name" value="AB_hydrolase_fold"/>
</dbReference>
<sequence length="1163" mass="130704">MSSVPQVHQTFHSSALNQHKAYWSKQLQDLPVLVELPLDHQRPSRPANRRAAYDFTFPAELSEALSKLQNELHAAPDTICLAAFAASLFRYTLQEDILISTTQGSLDLPNEEDSAATYTIARIRCTGELSFSELVGHVQQILQEACPHALPLAMLDELLQTKMVGRSRPLQQLHFQYATSSTVDTLPSADAMQENEIMLAVMKGAEGLCGRMTYDAQLFAAETIERMVGHWQTLLLGASKNPAQRVAVLPLLTEQERQQVVLDWNAQRVPFDASCVHELFEEQVARTPDAIAVVAGIRKLSYRELNSRANQLAHYLRRLGVGPDVMVGLCVKRSLDMMVGIMGILKAGGAYVPLDPSYPQERLSLLLQDSQTPILLTQSDVQPTLPRTQARTIALDSMWPEITKEDDKNPVSGATAENLVYIIYTSGSTGTPKGVMICHRSLVNYAQYEQRHYHIGPKDRILQFSSVSFDASAEEIYVSLISGATLYLRSEDMLDSVPHFLQLCREWGITMINFSTAYWHELTLSMEERGLALPPTLRVALIGGERAIPERLQAWQRMVGRNVRLLNTYGPTEATITVTVKDLTPAEVETEQRPTHEVLIGRPVDNAQAYLLDEELKPVPIGVPGELCVGGACLARGYYNRPELTNERFIPDPFSQEPQARLYRTGDLARYMPDGNLEYLGRGDQQVKIRGFRIELGEIEAGLSSHPAIREAVVIAREDTPGNARLVAYIVFQPSQNATDRELQTHLAQRMPIYMVPTTFIRLEALPLNTNGKVDRKALTALEPQQAEKEKKNFVGPTTEMHYKLSHIWEELLHIHPIDIRDDFFALGGHSLLAVRMMGMVEQVCGQQIPMATLFKHSTIEGLAQVLEQGIEAPTTRVRVVPIQEGGSQLPFFFLHGDWKGGAFYCLKLAKVLGPEQPFYALDPYRFDGLLVPPDFTEIASAHIEAIRQVQPHGPYIIGGFCNGALFAAEIARQLREAGERVLPLVLIDADTFVIPERIAQQFITNLGDLFHLSKEQQFEAFLLYQHARRQWRKVQRKSRKLWHRTTEGQEPGTASGDNQGVPREGRIPLIPNRRILHLRWSHTYSWVAANYKPRPYSGSAIMLWTRDSLAHKKEWEAVIPPNEMEHISLEGNHISCRTKYLPGLAEHLQQILEKLQLSAEAR</sequence>
<dbReference type="NCBIfam" id="TIGR01733">
    <property type="entry name" value="AA-adenyl-dom"/>
    <property type="match status" value="1"/>
</dbReference>
<dbReference type="SUPFAM" id="SSF47336">
    <property type="entry name" value="ACP-like"/>
    <property type="match status" value="1"/>
</dbReference>
<evidence type="ECO:0000259" key="6">
    <source>
        <dbReference type="PROSITE" id="PS50075"/>
    </source>
</evidence>
<dbReference type="PANTHER" id="PTHR45527:SF1">
    <property type="entry name" value="FATTY ACID SYNTHASE"/>
    <property type="match status" value="1"/>
</dbReference>
<dbReference type="FunFam" id="2.30.38.10:FF:000001">
    <property type="entry name" value="Non-ribosomal peptide synthetase PvdI"/>
    <property type="match status" value="1"/>
</dbReference>
<dbReference type="SUPFAM" id="SSF53474">
    <property type="entry name" value="alpha/beta-Hydrolases"/>
    <property type="match status" value="1"/>
</dbReference>
<dbReference type="FunFam" id="1.10.1200.10:FF:000005">
    <property type="entry name" value="Nonribosomal peptide synthetase 1"/>
    <property type="match status" value="1"/>
</dbReference>
<dbReference type="Gene3D" id="3.40.50.980">
    <property type="match status" value="2"/>
</dbReference>
<keyword evidence="4" id="KW-0597">Phosphoprotein</keyword>
<dbReference type="Gene3D" id="3.40.50.1820">
    <property type="entry name" value="alpha/beta hydrolase"/>
    <property type="match status" value="1"/>
</dbReference>
<dbReference type="InterPro" id="IPR000873">
    <property type="entry name" value="AMP-dep_synth/lig_dom"/>
</dbReference>
<evidence type="ECO:0000256" key="1">
    <source>
        <dbReference type="ARBA" id="ARBA00001957"/>
    </source>
</evidence>
<dbReference type="Gene3D" id="1.10.1200.10">
    <property type="entry name" value="ACP-like"/>
    <property type="match status" value="1"/>
</dbReference>
<feature type="region of interest" description="Disordered" evidence="5">
    <location>
        <begin position="1043"/>
        <end position="1065"/>
    </location>
</feature>
<comment type="similarity">
    <text evidence="2">Belongs to the ATP-dependent AMP-binding enzyme family.</text>
</comment>
<dbReference type="PANTHER" id="PTHR45527">
    <property type="entry name" value="NONRIBOSOMAL PEPTIDE SYNTHETASE"/>
    <property type="match status" value="1"/>
</dbReference>
<dbReference type="InterPro" id="IPR036736">
    <property type="entry name" value="ACP-like_sf"/>
</dbReference>
<proteinExistence type="inferred from homology"/>
<dbReference type="SMART" id="SM00823">
    <property type="entry name" value="PKS_PP"/>
    <property type="match status" value="1"/>
</dbReference>
<dbReference type="GO" id="GO:0044550">
    <property type="term" value="P:secondary metabolite biosynthetic process"/>
    <property type="evidence" value="ECO:0007669"/>
    <property type="project" value="UniProtKB-ARBA"/>
</dbReference>
<dbReference type="Gene3D" id="2.30.38.10">
    <property type="entry name" value="Luciferase, Domain 3"/>
    <property type="match status" value="1"/>
</dbReference>
<evidence type="ECO:0000313" key="7">
    <source>
        <dbReference type="EMBL" id="QBD80521.1"/>
    </source>
</evidence>
<dbReference type="EMBL" id="CP035758">
    <property type="protein sequence ID" value="QBD80521.1"/>
    <property type="molecule type" value="Genomic_DNA"/>
</dbReference>
<dbReference type="InterPro" id="IPR001031">
    <property type="entry name" value="Thioesterase"/>
</dbReference>
<comment type="cofactor">
    <cofactor evidence="1">
        <name>pantetheine 4'-phosphate</name>
        <dbReference type="ChEBI" id="CHEBI:47942"/>
    </cofactor>
</comment>
<dbReference type="Pfam" id="PF00550">
    <property type="entry name" value="PP-binding"/>
    <property type="match status" value="1"/>
</dbReference>
<dbReference type="InterPro" id="IPR001242">
    <property type="entry name" value="Condensation_dom"/>
</dbReference>
<dbReference type="InterPro" id="IPR020845">
    <property type="entry name" value="AMP-binding_CS"/>
</dbReference>
<dbReference type="Pfam" id="PF00975">
    <property type="entry name" value="Thioesterase"/>
    <property type="match status" value="1"/>
</dbReference>
<dbReference type="InterPro" id="IPR025110">
    <property type="entry name" value="AMP-bd_C"/>
</dbReference>
<dbReference type="FunFam" id="3.30.300.30:FF:000010">
    <property type="entry name" value="Enterobactin synthetase component F"/>
    <property type="match status" value="1"/>
</dbReference>
<name>A0A4V0YZQ3_KTERU</name>
<dbReference type="Gene3D" id="3.30.300.30">
    <property type="match status" value="1"/>
</dbReference>
<accession>A0A4V0YZQ3</accession>
<dbReference type="KEGG" id="kbs:EPA93_32935"/>
<evidence type="ECO:0000256" key="2">
    <source>
        <dbReference type="ARBA" id="ARBA00006432"/>
    </source>
</evidence>
<dbReference type="AlphaFoldDB" id="A0A4V0YZQ3"/>
<dbReference type="PROSITE" id="PS50075">
    <property type="entry name" value="CARRIER"/>
    <property type="match status" value="1"/>
</dbReference>
<feature type="domain" description="Carrier" evidence="6">
    <location>
        <begin position="796"/>
        <end position="871"/>
    </location>
</feature>
<dbReference type="InterPro" id="IPR009081">
    <property type="entry name" value="PP-bd_ACP"/>
</dbReference>
<dbReference type="InterPro" id="IPR020806">
    <property type="entry name" value="PKS_PP-bd"/>
</dbReference>
<dbReference type="OrthoDB" id="9778383at2"/>
<dbReference type="FunFam" id="3.40.50.12780:FF:000012">
    <property type="entry name" value="Non-ribosomal peptide synthetase"/>
    <property type="match status" value="1"/>
</dbReference>
<dbReference type="RefSeq" id="WP_129891585.1">
    <property type="nucleotide sequence ID" value="NZ_CP035758.1"/>
</dbReference>
<dbReference type="GO" id="GO:0031177">
    <property type="term" value="F:phosphopantetheine binding"/>
    <property type="evidence" value="ECO:0007669"/>
    <property type="project" value="InterPro"/>
</dbReference>
<dbReference type="GO" id="GO:0003824">
    <property type="term" value="F:catalytic activity"/>
    <property type="evidence" value="ECO:0007669"/>
    <property type="project" value="InterPro"/>
</dbReference>
<evidence type="ECO:0000256" key="5">
    <source>
        <dbReference type="SAM" id="MobiDB-lite"/>
    </source>
</evidence>
<keyword evidence="8" id="KW-1185">Reference proteome</keyword>